<dbReference type="EMBL" id="AOJG01000028">
    <property type="protein sequence ID" value="EMA59580.1"/>
    <property type="molecule type" value="Genomic_DNA"/>
</dbReference>
<dbReference type="Gene3D" id="3.40.50.720">
    <property type="entry name" value="NAD(P)-binding Rossmann-like Domain"/>
    <property type="match status" value="1"/>
</dbReference>
<dbReference type="PANTHER" id="PTHR43639">
    <property type="entry name" value="OXIDOREDUCTASE, SHORT-CHAIN DEHYDROGENASE/REDUCTASE FAMILY (AFU_ORTHOLOGUE AFUA_5G02870)"/>
    <property type="match status" value="1"/>
</dbReference>
<dbReference type="OrthoDB" id="7442at2157"/>
<protein>
    <submittedName>
        <fullName evidence="4">Short-chain dehydrogenase/reductase SDR</fullName>
    </submittedName>
</protein>
<dbReference type="InterPro" id="IPR002347">
    <property type="entry name" value="SDR_fam"/>
</dbReference>
<sequence length="265" mass="28444">MSDPRPGRHADDVAIVTGSTKGIGAGVAERLAAEGARVVVNGRSEADGRRVVDAIRADGGEAVFIAADMRDPDAIASLVDATAERYGRVDILVNNAGVQTETTATEATMDDWEFVVETDFRSFWLCVKHVVEHMPDGGAVLNMSSNHAFLTMPGLFPYNAVKSGINGMTRALALELGPLGIRVNTINPGWVDVERTREELSDDDRERVEAMHPLGRIGTPDDVAATVAFLTSDEASFITGTSLLVDGGRTAVMQDHSFLEYARSR</sequence>
<dbReference type="CDD" id="cd05233">
    <property type="entry name" value="SDR_c"/>
    <property type="match status" value="1"/>
</dbReference>
<dbReference type="Proteomes" id="UP000011650">
    <property type="component" value="Unassembled WGS sequence"/>
</dbReference>
<dbReference type="GO" id="GO:0016491">
    <property type="term" value="F:oxidoreductase activity"/>
    <property type="evidence" value="ECO:0007669"/>
    <property type="project" value="UniProtKB-KW"/>
</dbReference>
<comment type="similarity">
    <text evidence="1">Belongs to the short-chain dehydrogenases/reductases (SDR) family.</text>
</comment>
<reference evidence="4 5" key="1">
    <citation type="journal article" date="2014" name="PLoS Genet.">
        <title>Phylogenetically driven sequencing of extremely halophilic archaea reveals strategies for static and dynamic osmo-response.</title>
        <authorList>
            <person name="Becker E.A."/>
            <person name="Seitzer P.M."/>
            <person name="Tritt A."/>
            <person name="Larsen D."/>
            <person name="Krusor M."/>
            <person name="Yao A.I."/>
            <person name="Wu D."/>
            <person name="Madern D."/>
            <person name="Eisen J.A."/>
            <person name="Darling A.E."/>
            <person name="Facciotti M.T."/>
        </authorList>
    </citation>
    <scope>NUCLEOTIDE SEQUENCE [LARGE SCALE GENOMIC DNA]</scope>
    <source>
        <strain evidence="4 5">DSM 21995</strain>
    </source>
</reference>
<organism evidence="4 5">
    <name type="scientific">Halorubrum lipolyticum DSM 21995</name>
    <dbReference type="NCBI Taxonomy" id="1227482"/>
    <lineage>
        <taxon>Archaea</taxon>
        <taxon>Methanobacteriati</taxon>
        <taxon>Methanobacteriota</taxon>
        <taxon>Stenosarchaea group</taxon>
        <taxon>Halobacteria</taxon>
        <taxon>Halobacteriales</taxon>
        <taxon>Haloferacaceae</taxon>
        <taxon>Halorubrum</taxon>
    </lineage>
</organism>
<comment type="caution">
    <text evidence="4">The sequence shown here is derived from an EMBL/GenBank/DDBJ whole genome shotgun (WGS) entry which is preliminary data.</text>
</comment>
<dbReference type="PATRIC" id="fig|1227482.3.peg.1947"/>
<evidence type="ECO:0000313" key="5">
    <source>
        <dbReference type="Proteomes" id="UP000011650"/>
    </source>
</evidence>
<keyword evidence="2" id="KW-0560">Oxidoreductase</keyword>
<dbReference type="PRINTS" id="PR00080">
    <property type="entry name" value="SDRFAMILY"/>
</dbReference>
<evidence type="ECO:0000256" key="2">
    <source>
        <dbReference type="ARBA" id="ARBA00023002"/>
    </source>
</evidence>
<keyword evidence="5" id="KW-1185">Reference proteome</keyword>
<name>M0NSJ6_9EURY</name>
<dbReference type="FunFam" id="3.40.50.720:FF:000084">
    <property type="entry name" value="Short-chain dehydrogenase reductase"/>
    <property type="match status" value="1"/>
</dbReference>
<dbReference type="NCBIfam" id="NF005559">
    <property type="entry name" value="PRK07231.1"/>
    <property type="match status" value="1"/>
</dbReference>
<dbReference type="PRINTS" id="PR00081">
    <property type="entry name" value="GDHRDH"/>
</dbReference>
<gene>
    <name evidence="4" type="ORF">C469_09661</name>
</gene>
<dbReference type="InterPro" id="IPR057326">
    <property type="entry name" value="KR_dom"/>
</dbReference>
<evidence type="ECO:0000259" key="3">
    <source>
        <dbReference type="SMART" id="SM00822"/>
    </source>
</evidence>
<evidence type="ECO:0000313" key="4">
    <source>
        <dbReference type="EMBL" id="EMA59580.1"/>
    </source>
</evidence>
<dbReference type="InterPro" id="IPR036291">
    <property type="entry name" value="NAD(P)-bd_dom_sf"/>
</dbReference>
<dbReference type="RefSeq" id="WP_008006063.1">
    <property type="nucleotide sequence ID" value="NZ_AOJG01000028.1"/>
</dbReference>
<dbReference type="PANTHER" id="PTHR43639:SF1">
    <property type="entry name" value="SHORT-CHAIN DEHYDROGENASE_REDUCTASE FAMILY PROTEIN"/>
    <property type="match status" value="1"/>
</dbReference>
<evidence type="ECO:0000256" key="1">
    <source>
        <dbReference type="ARBA" id="ARBA00006484"/>
    </source>
</evidence>
<dbReference type="SUPFAM" id="SSF51735">
    <property type="entry name" value="NAD(P)-binding Rossmann-fold domains"/>
    <property type="match status" value="1"/>
</dbReference>
<dbReference type="AlphaFoldDB" id="M0NSJ6"/>
<proteinExistence type="inferred from homology"/>
<feature type="domain" description="Ketoreductase" evidence="3">
    <location>
        <begin position="12"/>
        <end position="193"/>
    </location>
</feature>
<dbReference type="Pfam" id="PF13561">
    <property type="entry name" value="adh_short_C2"/>
    <property type="match status" value="1"/>
</dbReference>
<dbReference type="STRING" id="1227482.C469_09661"/>
<dbReference type="SMART" id="SM00822">
    <property type="entry name" value="PKS_KR"/>
    <property type="match status" value="1"/>
</dbReference>
<accession>M0NSJ6</accession>